<dbReference type="EMBL" id="JBHSSM010000005">
    <property type="protein sequence ID" value="MFC6314138.1"/>
    <property type="molecule type" value="Genomic_DNA"/>
</dbReference>
<dbReference type="InterPro" id="IPR027022">
    <property type="entry name" value="ABC_permease_BceB-typ"/>
</dbReference>
<reference evidence="9" key="1">
    <citation type="journal article" date="2019" name="Int. J. Syst. Evol. Microbiol.">
        <title>The Global Catalogue of Microorganisms (GCM) 10K type strain sequencing project: providing services to taxonomists for standard genome sequencing and annotation.</title>
        <authorList>
            <consortium name="The Broad Institute Genomics Platform"/>
            <consortium name="The Broad Institute Genome Sequencing Center for Infectious Disease"/>
            <person name="Wu L."/>
            <person name="Ma J."/>
        </authorList>
    </citation>
    <scope>NUCLEOTIDE SEQUENCE [LARGE SCALE GENOMIC DNA]</scope>
    <source>
        <strain evidence="9">CCM 8897</strain>
    </source>
</reference>
<evidence type="ECO:0000256" key="5">
    <source>
        <dbReference type="ARBA" id="ARBA00023136"/>
    </source>
</evidence>
<keyword evidence="5 6" id="KW-0472">Membrane</keyword>
<gene>
    <name evidence="8" type="ORF">ACFQHW_00955</name>
</gene>
<evidence type="ECO:0000256" key="6">
    <source>
        <dbReference type="PIRNR" id="PIRNR018968"/>
    </source>
</evidence>
<keyword evidence="3 6" id="KW-0812">Transmembrane</keyword>
<feature type="transmembrane region" description="Helical" evidence="6">
    <location>
        <begin position="618"/>
        <end position="637"/>
    </location>
</feature>
<sequence length="686" mass="79000">MISKIAFKNFRQHLAGRVLYLVAIALLVMISYDCLTTFENPIILKMSRLNPILGTLLILLVALLVFSLLIIFYANRFFVHQRHSEFGLLIVSGLPRGRIAWLFFLETLLGEVLALLMGLVLGLLTNKLFAMLLLRFMGISQETNHWWSLIGLRDVSVAYLVIFAIVGVLDAIRIFQLRPVRLLNPEQSASQPLTAPWLARFLAWLGPVLVAGSYLAIFKLNWLKPFRLADRASLNTLLIFMALLLGVWFVFRDTLPQLCARLRQSKWAYRHQRILDLAMTGSEFRRHHQSLTLTTVFVTASVVLLGIAAVSYADNYRDLDEEAPVDLAVDQAYHDQVAQEIRDQGGQLERLTSIQVKAVPAQMIGPHSREIMGQRNMPVEVISLAAYRRVQRHQRGLPPLQLQDRQALYISYNFQYQKLPAQVLRQNKIRFAQPGLPQLTISDYSRQYPLGNSLFYADLLVVPDAFFDQLQTAPARQLTGYRIKKMAPDSAFLRKIDQASFASKNLRKMVYHVDSSLRRSWLKLSATRQKKSANLISYSSNSYSVRGPFQVMLRRFLGVVIFVIVLLALLMTFAWASVFSLRQLSQVEQNRFDYLTMKKLGVAEDELLRYSDRQNRRVFLTPVLFGIANGLFIMHFVGWHLDHLPLKLLYLLTLVVFLVYWFFYLFTAYNYRRLLRTTQISTQRLI</sequence>
<name>A0ABW1ULA0_9LACO</name>
<evidence type="ECO:0000313" key="8">
    <source>
        <dbReference type="EMBL" id="MFC6314138.1"/>
    </source>
</evidence>
<comment type="caution">
    <text evidence="8">The sequence shown here is derived from an EMBL/GenBank/DDBJ whole genome shotgun (WGS) entry which is preliminary data.</text>
</comment>
<protein>
    <submittedName>
        <fullName evidence="8">FtsX-like permease family protein</fullName>
    </submittedName>
</protein>
<keyword evidence="9" id="KW-1185">Reference proteome</keyword>
<evidence type="ECO:0000256" key="1">
    <source>
        <dbReference type="ARBA" id="ARBA00004651"/>
    </source>
</evidence>
<feature type="transmembrane region" description="Helical" evidence="6">
    <location>
        <begin position="649"/>
        <end position="671"/>
    </location>
</feature>
<comment type="subcellular location">
    <subcellularLocation>
        <location evidence="1 6">Cell membrane</location>
        <topology evidence="1 6">Multi-pass membrane protein</topology>
    </subcellularLocation>
</comment>
<dbReference type="PIRSF" id="PIRSF018968">
    <property type="entry name" value="ABC_permease_BceB"/>
    <property type="match status" value="1"/>
</dbReference>
<dbReference type="Pfam" id="PF02687">
    <property type="entry name" value="FtsX"/>
    <property type="match status" value="1"/>
</dbReference>
<keyword evidence="2 6" id="KW-1003">Cell membrane</keyword>
<comment type="caution">
    <text evidence="6">Lacks conserved residue(s) required for the propagation of feature annotation.</text>
</comment>
<evidence type="ECO:0000256" key="4">
    <source>
        <dbReference type="ARBA" id="ARBA00022989"/>
    </source>
</evidence>
<dbReference type="PANTHER" id="PTHR46795">
    <property type="entry name" value="ABC TRANSPORTER PERMEASE-RELATED-RELATED"/>
    <property type="match status" value="1"/>
</dbReference>
<feature type="transmembrane region" description="Helical" evidence="6">
    <location>
        <begin position="197"/>
        <end position="220"/>
    </location>
</feature>
<dbReference type="InterPro" id="IPR052536">
    <property type="entry name" value="ABC-4_Integral_Memb_Prot"/>
</dbReference>
<keyword evidence="4 6" id="KW-1133">Transmembrane helix</keyword>
<feature type="transmembrane region" description="Helical" evidence="6">
    <location>
        <begin position="556"/>
        <end position="581"/>
    </location>
</feature>
<proteinExistence type="inferred from homology"/>
<organism evidence="8 9">
    <name type="scientific">Lapidilactobacillus achengensis</name>
    <dbReference type="NCBI Taxonomy" id="2486000"/>
    <lineage>
        <taxon>Bacteria</taxon>
        <taxon>Bacillati</taxon>
        <taxon>Bacillota</taxon>
        <taxon>Bacilli</taxon>
        <taxon>Lactobacillales</taxon>
        <taxon>Lactobacillaceae</taxon>
        <taxon>Lapidilactobacillus</taxon>
    </lineage>
</organism>
<evidence type="ECO:0000313" key="9">
    <source>
        <dbReference type="Proteomes" id="UP001596310"/>
    </source>
</evidence>
<dbReference type="InterPro" id="IPR003838">
    <property type="entry name" value="ABC3_permease_C"/>
</dbReference>
<evidence type="ECO:0000259" key="7">
    <source>
        <dbReference type="Pfam" id="PF02687"/>
    </source>
</evidence>
<dbReference type="PANTHER" id="PTHR46795:SF3">
    <property type="entry name" value="ABC TRANSPORTER PERMEASE"/>
    <property type="match status" value="1"/>
</dbReference>
<comment type="similarity">
    <text evidence="6">Belongs to the ABC-4 integral membrane protein family.</text>
</comment>
<evidence type="ECO:0000256" key="2">
    <source>
        <dbReference type="ARBA" id="ARBA00022475"/>
    </source>
</evidence>
<accession>A0ABW1ULA0</accession>
<feature type="transmembrane region" description="Helical" evidence="6">
    <location>
        <begin position="14"/>
        <end position="32"/>
    </location>
</feature>
<feature type="transmembrane region" description="Helical" evidence="6">
    <location>
        <begin position="52"/>
        <end position="74"/>
    </location>
</feature>
<evidence type="ECO:0000256" key="3">
    <source>
        <dbReference type="ARBA" id="ARBA00022692"/>
    </source>
</evidence>
<dbReference type="Proteomes" id="UP001596310">
    <property type="component" value="Unassembled WGS sequence"/>
</dbReference>
<feature type="transmembrane region" description="Helical" evidence="6">
    <location>
        <begin position="157"/>
        <end position="177"/>
    </location>
</feature>
<feature type="transmembrane region" description="Helical" evidence="6">
    <location>
        <begin position="232"/>
        <end position="251"/>
    </location>
</feature>
<feature type="domain" description="ABC3 transporter permease C-terminal" evidence="7">
    <location>
        <begin position="58"/>
        <end position="176"/>
    </location>
</feature>
<dbReference type="RefSeq" id="WP_164511049.1">
    <property type="nucleotide sequence ID" value="NZ_JBHSSM010000005.1"/>
</dbReference>
<keyword evidence="6" id="KW-0813">Transport</keyword>